<dbReference type="EMBL" id="CVQI01016002">
    <property type="protein sequence ID" value="CRK24314.1"/>
    <property type="molecule type" value="Genomic_DNA"/>
</dbReference>
<reference evidence="4" key="2">
    <citation type="journal article" date="2021" name="Mol. Plant Pathol.">
        <title>A 20-kb lineage-specific genomic region tames virulence in pathogenic amphidiploid Verticillium longisporum.</title>
        <authorList>
            <person name="Harting R."/>
            <person name="Starke J."/>
            <person name="Kusch H."/>
            <person name="Poggeler S."/>
            <person name="Maurus I."/>
            <person name="Schluter R."/>
            <person name="Landesfeind M."/>
            <person name="Bulla I."/>
            <person name="Nowrousian M."/>
            <person name="de Jonge R."/>
            <person name="Stahlhut G."/>
            <person name="Hoff K.J."/>
            <person name="Asshauer K.P."/>
            <person name="Thurmer A."/>
            <person name="Stanke M."/>
            <person name="Daniel R."/>
            <person name="Morgenstern B."/>
            <person name="Thomma B.P.H.J."/>
            <person name="Kronstad J.W."/>
            <person name="Braus-Stromeyer S.A."/>
            <person name="Braus G.H."/>
        </authorList>
    </citation>
    <scope>NUCLEOTIDE SEQUENCE</scope>
    <source>
        <strain evidence="4">Vl32</strain>
    </source>
</reference>
<name>A0A0G4L0X9_VERLO</name>
<evidence type="ECO:0000313" key="2">
    <source>
        <dbReference type="EMBL" id="CRK15672.1"/>
    </source>
</evidence>
<gene>
    <name evidence="2" type="ORF">BN1708_011517</name>
    <name evidence="3" type="ORF">BN1723_013257</name>
    <name evidence="4" type="ORF">HYQ45_008275</name>
</gene>
<feature type="region of interest" description="Disordered" evidence="1">
    <location>
        <begin position="125"/>
        <end position="158"/>
    </location>
</feature>
<dbReference type="GO" id="GO:0046474">
    <property type="term" value="P:glycerophospholipid biosynthetic process"/>
    <property type="evidence" value="ECO:0007669"/>
    <property type="project" value="TreeGrafter"/>
</dbReference>
<dbReference type="Proteomes" id="UP000045706">
    <property type="component" value="Unassembled WGS sequence"/>
</dbReference>
<accession>A0A0G4L0X9</accession>
<evidence type="ECO:0000313" key="4">
    <source>
        <dbReference type="EMBL" id="KAG7133562.1"/>
    </source>
</evidence>
<evidence type="ECO:0000313" key="3">
    <source>
        <dbReference type="EMBL" id="CRK24314.1"/>
    </source>
</evidence>
<dbReference type="Proteomes" id="UP000044602">
    <property type="component" value="Unassembled WGS sequence"/>
</dbReference>
<organism evidence="2 5">
    <name type="scientific">Verticillium longisporum</name>
    <name type="common">Verticillium dahliae var. longisporum</name>
    <dbReference type="NCBI Taxonomy" id="100787"/>
    <lineage>
        <taxon>Eukaryota</taxon>
        <taxon>Fungi</taxon>
        <taxon>Dikarya</taxon>
        <taxon>Ascomycota</taxon>
        <taxon>Pezizomycotina</taxon>
        <taxon>Sordariomycetes</taxon>
        <taxon>Hypocreomycetidae</taxon>
        <taxon>Glomerellales</taxon>
        <taxon>Plectosphaerellaceae</taxon>
        <taxon>Verticillium</taxon>
    </lineage>
</organism>
<dbReference type="Pfam" id="PF13242">
    <property type="entry name" value="Hydrolase_like"/>
    <property type="match status" value="1"/>
</dbReference>
<dbReference type="SUPFAM" id="SSF56784">
    <property type="entry name" value="HAD-like"/>
    <property type="match status" value="1"/>
</dbReference>
<evidence type="ECO:0000313" key="5">
    <source>
        <dbReference type="Proteomes" id="UP000044602"/>
    </source>
</evidence>
<dbReference type="InterPro" id="IPR050324">
    <property type="entry name" value="CDP-alcohol_PTase-I"/>
</dbReference>
<proteinExistence type="predicted"/>
<dbReference type="OrthoDB" id="270009at2759"/>
<dbReference type="GO" id="GO:0005739">
    <property type="term" value="C:mitochondrion"/>
    <property type="evidence" value="ECO:0007669"/>
    <property type="project" value="TreeGrafter"/>
</dbReference>
<dbReference type="Gene3D" id="3.40.50.1000">
    <property type="entry name" value="HAD superfamily/HAD-like"/>
    <property type="match status" value="2"/>
</dbReference>
<dbReference type="Pfam" id="PF13344">
    <property type="entry name" value="Hydrolase_6"/>
    <property type="match status" value="1"/>
</dbReference>
<dbReference type="STRING" id="100787.A0A0G4L0X9"/>
<dbReference type="AlphaFoldDB" id="A0A0G4L0X9"/>
<dbReference type="InterPro" id="IPR036412">
    <property type="entry name" value="HAD-like_sf"/>
</dbReference>
<sequence length="367" mass="40660">MAAFVFDIDGVLSKGSQPLPGAKEALQVLQARNIPFIFLTNGGGLTEEAHVEKLRVRLGLGELDENQFIQSHTPYRALVPEYGERTILALGGHSDNVRSLAHAYGFQKVVTSSDLYTDHEHIHPFPEMTRDHHSKHGRKDPVSPLDNSTDGSESDESDGGLLRIHAILVWNSPRDWCLDLQVVLDLLLSVDGIVGTRSPKNGDATLPNAGYLQDGQPRLFFSNPDFEWATQHEQPRLAQGAFREALCGLWAYKTKGLAQLNFTVVGKPTEATYVYGENALEAWNEQLDQKRKSTSAYTIENVFMIGDNPESDIAGANSFQSRKGYRWKSILVESGVFVAGTKPVHQPTHITKDVKSAVEWALRQVDS</sequence>
<dbReference type="InterPro" id="IPR006357">
    <property type="entry name" value="HAD-SF_hydro_IIA"/>
</dbReference>
<evidence type="ECO:0000256" key="1">
    <source>
        <dbReference type="SAM" id="MobiDB-lite"/>
    </source>
</evidence>
<dbReference type="PANTHER" id="PTHR14269:SF57">
    <property type="entry name" value="SUPERFAMILY HYDROLASE, PUTATIVE (AFU_ORTHOLOGUE AFUA_2G02580)-RELATED"/>
    <property type="match status" value="1"/>
</dbReference>
<dbReference type="PANTHER" id="PTHR14269">
    <property type="entry name" value="CDP-DIACYLGLYCEROL--GLYCEROL-3-PHOSPHATE 3-PHOSPHATIDYLTRANSFERASE-RELATED"/>
    <property type="match status" value="1"/>
</dbReference>
<dbReference type="NCBIfam" id="TIGR01456">
    <property type="entry name" value="CECR5"/>
    <property type="match status" value="1"/>
</dbReference>
<feature type="non-terminal residue" evidence="2">
    <location>
        <position position="367"/>
    </location>
</feature>
<dbReference type="Proteomes" id="UP000689129">
    <property type="component" value="Unassembled WGS sequence"/>
</dbReference>
<reference evidence="5 6" key="1">
    <citation type="submission" date="2015-05" db="EMBL/GenBank/DDBJ databases">
        <authorList>
            <person name="Fogelqvist Johan"/>
        </authorList>
    </citation>
    <scope>NUCLEOTIDE SEQUENCE [LARGE SCALE GENOMIC DNA]</scope>
    <source>
        <strain evidence="2">VL1</strain>
        <strain evidence="3">VL2</strain>
    </source>
</reference>
<dbReference type="EMBL" id="JAEMWZ010000156">
    <property type="protein sequence ID" value="KAG7133562.1"/>
    <property type="molecule type" value="Genomic_DNA"/>
</dbReference>
<evidence type="ECO:0000313" key="6">
    <source>
        <dbReference type="Proteomes" id="UP000045706"/>
    </source>
</evidence>
<dbReference type="EMBL" id="CVQH01006669">
    <property type="protein sequence ID" value="CRK15672.1"/>
    <property type="molecule type" value="Genomic_DNA"/>
</dbReference>
<dbReference type="InterPro" id="IPR006353">
    <property type="entry name" value="HAD-SF_hydro_IIA_CECR5"/>
</dbReference>
<dbReference type="NCBIfam" id="TIGR01460">
    <property type="entry name" value="HAD-SF-IIA"/>
    <property type="match status" value="1"/>
</dbReference>
<dbReference type="InterPro" id="IPR023214">
    <property type="entry name" value="HAD_sf"/>
</dbReference>
<keyword evidence="5" id="KW-1185">Reference proteome</keyword>
<protein>
    <submittedName>
        <fullName evidence="2">Uncharacterized protein</fullName>
    </submittedName>
</protein>